<dbReference type="AlphaFoldDB" id="A0A2G5C0C4"/>
<keyword evidence="3" id="KW-1185">Reference proteome</keyword>
<evidence type="ECO:0000313" key="3">
    <source>
        <dbReference type="Proteomes" id="UP000230069"/>
    </source>
</evidence>
<evidence type="ECO:0000313" key="2">
    <source>
        <dbReference type="EMBL" id="PIA33053.1"/>
    </source>
</evidence>
<dbReference type="EMBL" id="KZ305353">
    <property type="protein sequence ID" value="PIA24739.1"/>
    <property type="molecule type" value="Genomic_DNA"/>
</dbReference>
<accession>A0A2G5C0C4</accession>
<dbReference type="Proteomes" id="UP000230069">
    <property type="component" value="Unassembled WGS sequence"/>
</dbReference>
<dbReference type="EMBL" id="KZ305059">
    <property type="protein sequence ID" value="PIA33053.1"/>
    <property type="molecule type" value="Genomic_DNA"/>
</dbReference>
<evidence type="ECO:0000313" key="1">
    <source>
        <dbReference type="EMBL" id="PIA24739.1"/>
    </source>
</evidence>
<gene>
    <name evidence="2" type="ORF">AQUCO_04200065v1</name>
    <name evidence="1" type="ORF">AQUCO_54900002v1</name>
</gene>
<reference evidence="1 3" key="1">
    <citation type="submission" date="2017-09" db="EMBL/GenBank/DDBJ databases">
        <title>WGS assembly of Aquilegia coerulea Goldsmith.</title>
        <authorList>
            <person name="Hodges S."/>
            <person name="Kramer E."/>
            <person name="Nordborg M."/>
            <person name="Tomkins J."/>
            <person name="Borevitz J."/>
            <person name="Derieg N."/>
            <person name="Yan J."/>
            <person name="Mihaltcheva S."/>
            <person name="Hayes R.D."/>
            <person name="Rokhsar D."/>
        </authorList>
    </citation>
    <scope>NUCLEOTIDE SEQUENCE [LARGE SCALE GENOMIC DNA]</scope>
    <source>
        <strain evidence="3">cv. Goldsmith</strain>
    </source>
</reference>
<protein>
    <submittedName>
        <fullName evidence="1">Uncharacterized protein</fullName>
    </submittedName>
</protein>
<proteinExistence type="predicted"/>
<sequence>MLDNKQTELPCGGVTSYVFDRTKEKEICPSPIELNFEDMDDAPLLSTFWMIMPFTLKVVWETVLRLITVLQYKTRTELINNNNLFVLLMT</sequence>
<name>A0A2G5C0C4_AQUCA</name>
<organism evidence="1 3">
    <name type="scientific">Aquilegia coerulea</name>
    <name type="common">Rocky mountain columbine</name>
    <dbReference type="NCBI Taxonomy" id="218851"/>
    <lineage>
        <taxon>Eukaryota</taxon>
        <taxon>Viridiplantae</taxon>
        <taxon>Streptophyta</taxon>
        <taxon>Embryophyta</taxon>
        <taxon>Tracheophyta</taxon>
        <taxon>Spermatophyta</taxon>
        <taxon>Magnoliopsida</taxon>
        <taxon>Ranunculales</taxon>
        <taxon>Ranunculaceae</taxon>
        <taxon>Thalictroideae</taxon>
        <taxon>Aquilegia</taxon>
    </lineage>
</organism>